<accession>A0A6G1GRT0</accession>
<dbReference type="Gene3D" id="2.170.270.10">
    <property type="entry name" value="SET domain"/>
    <property type="match status" value="1"/>
</dbReference>
<reference evidence="2" key="1">
    <citation type="journal article" date="2020" name="Stud. Mycol.">
        <title>101 Dothideomycetes genomes: a test case for predicting lifestyles and emergence of pathogens.</title>
        <authorList>
            <person name="Haridas S."/>
            <person name="Albert R."/>
            <person name="Binder M."/>
            <person name="Bloem J."/>
            <person name="Labutti K."/>
            <person name="Salamov A."/>
            <person name="Andreopoulos B."/>
            <person name="Baker S."/>
            <person name="Barry K."/>
            <person name="Bills G."/>
            <person name="Bluhm B."/>
            <person name="Cannon C."/>
            <person name="Castanera R."/>
            <person name="Culley D."/>
            <person name="Daum C."/>
            <person name="Ezra D."/>
            <person name="Gonzalez J."/>
            <person name="Henrissat B."/>
            <person name="Kuo A."/>
            <person name="Liang C."/>
            <person name="Lipzen A."/>
            <person name="Lutzoni F."/>
            <person name="Magnuson J."/>
            <person name="Mondo S."/>
            <person name="Nolan M."/>
            <person name="Ohm R."/>
            <person name="Pangilinan J."/>
            <person name="Park H.-J."/>
            <person name="Ramirez L."/>
            <person name="Alfaro M."/>
            <person name="Sun H."/>
            <person name="Tritt A."/>
            <person name="Yoshinaga Y."/>
            <person name="Zwiers L.-H."/>
            <person name="Turgeon B."/>
            <person name="Goodwin S."/>
            <person name="Spatafora J."/>
            <person name="Crous P."/>
            <person name="Grigoriev I."/>
        </authorList>
    </citation>
    <scope>NUCLEOTIDE SEQUENCE</scope>
    <source>
        <strain evidence="2">CBS 113979</strain>
    </source>
</reference>
<dbReference type="InterPro" id="IPR053185">
    <property type="entry name" value="SET_domain_protein"/>
</dbReference>
<dbReference type="AlphaFoldDB" id="A0A6G1GRT0"/>
<protein>
    <recommendedName>
        <fullName evidence="1">SET domain-containing protein</fullName>
    </recommendedName>
</protein>
<evidence type="ECO:0000259" key="1">
    <source>
        <dbReference type="PROSITE" id="PS50280"/>
    </source>
</evidence>
<gene>
    <name evidence="2" type="ORF">K402DRAFT_456479</name>
</gene>
<dbReference type="EMBL" id="ML977174">
    <property type="protein sequence ID" value="KAF1983500.1"/>
    <property type="molecule type" value="Genomic_DNA"/>
</dbReference>
<dbReference type="Pfam" id="PF00856">
    <property type="entry name" value="SET"/>
    <property type="match status" value="1"/>
</dbReference>
<dbReference type="PANTHER" id="PTHR47332">
    <property type="entry name" value="SET DOMAIN-CONTAINING PROTEIN 5"/>
    <property type="match status" value="1"/>
</dbReference>
<proteinExistence type="predicted"/>
<dbReference type="PROSITE" id="PS50280">
    <property type="entry name" value="SET"/>
    <property type="match status" value="1"/>
</dbReference>
<sequence length="305" mass="34825">MSKLQKTRGNLSPTNIDSRMRPSAANVHYFVREEIDWDEDEAEWRSTHSSDSDDVEALPWQGAYREKINSLNRAVYNEILKQGFVSEQDRCKEDAVGDIRPAELVRFRAIFGSNAFGGPKGAALYLSASRFNHSCTPNLSWANRYNPQTTIRLYTIKDVSAGEELVFNYIDVSCAVDPESARASDDRRSRIERLHAFIANLEASDDKRTMLTEELTRLRNLEFGTEMDKHLMVCYQDLAVYHQQRGELIQAFDWAKLGLGITVTWAGTEHIDSQELHDYVENLREEILESSGKLPEWGLNGGERI</sequence>
<dbReference type="CDD" id="cd20071">
    <property type="entry name" value="SET_SMYD"/>
    <property type="match status" value="1"/>
</dbReference>
<name>A0A6G1GRT0_9PEZI</name>
<dbReference type="InterPro" id="IPR001214">
    <property type="entry name" value="SET_dom"/>
</dbReference>
<dbReference type="PANTHER" id="PTHR47332:SF4">
    <property type="entry name" value="SET DOMAIN-CONTAINING PROTEIN 5"/>
    <property type="match status" value="1"/>
</dbReference>
<dbReference type="SUPFAM" id="SSF82199">
    <property type="entry name" value="SET domain"/>
    <property type="match status" value="1"/>
</dbReference>
<dbReference type="OrthoDB" id="265717at2759"/>
<organism evidence="2 3">
    <name type="scientific">Aulographum hederae CBS 113979</name>
    <dbReference type="NCBI Taxonomy" id="1176131"/>
    <lineage>
        <taxon>Eukaryota</taxon>
        <taxon>Fungi</taxon>
        <taxon>Dikarya</taxon>
        <taxon>Ascomycota</taxon>
        <taxon>Pezizomycotina</taxon>
        <taxon>Dothideomycetes</taxon>
        <taxon>Pleosporomycetidae</taxon>
        <taxon>Aulographales</taxon>
        <taxon>Aulographaceae</taxon>
    </lineage>
</organism>
<dbReference type="Proteomes" id="UP000800041">
    <property type="component" value="Unassembled WGS sequence"/>
</dbReference>
<evidence type="ECO:0000313" key="3">
    <source>
        <dbReference type="Proteomes" id="UP000800041"/>
    </source>
</evidence>
<keyword evidence="3" id="KW-1185">Reference proteome</keyword>
<evidence type="ECO:0000313" key="2">
    <source>
        <dbReference type="EMBL" id="KAF1983500.1"/>
    </source>
</evidence>
<feature type="domain" description="SET" evidence="1">
    <location>
        <begin position="45"/>
        <end position="170"/>
    </location>
</feature>
<dbReference type="InterPro" id="IPR046341">
    <property type="entry name" value="SET_dom_sf"/>
</dbReference>